<evidence type="ECO:0000256" key="3">
    <source>
        <dbReference type="ARBA" id="ARBA00022833"/>
    </source>
</evidence>
<keyword evidence="9" id="KW-1185">Reference proteome</keyword>
<dbReference type="PROSITE" id="PS50089">
    <property type="entry name" value="ZF_RING_2"/>
    <property type="match status" value="1"/>
</dbReference>
<dbReference type="PANTHER" id="PTHR10131:SF94">
    <property type="entry name" value="TNF RECEPTOR-ASSOCIATED FACTOR 4"/>
    <property type="match status" value="1"/>
</dbReference>
<feature type="region of interest" description="Disordered" evidence="5">
    <location>
        <begin position="1"/>
        <end position="38"/>
    </location>
</feature>
<dbReference type="PROSITE" id="PS50145">
    <property type="entry name" value="ZF_TRAF"/>
    <property type="match status" value="1"/>
</dbReference>
<accession>A0ABR4D4Q1</accession>
<evidence type="ECO:0000256" key="4">
    <source>
        <dbReference type="PROSITE-ProRule" id="PRU00207"/>
    </source>
</evidence>
<evidence type="ECO:0000256" key="1">
    <source>
        <dbReference type="ARBA" id="ARBA00022723"/>
    </source>
</evidence>
<reference evidence="8 9" key="1">
    <citation type="journal article" date="2024" name="Commun. Biol.">
        <title>Comparative genomic analysis of thermophilic fungi reveals convergent evolutionary adaptations and gene losses.</title>
        <authorList>
            <person name="Steindorff A.S."/>
            <person name="Aguilar-Pontes M.V."/>
            <person name="Robinson A.J."/>
            <person name="Andreopoulos B."/>
            <person name="LaButti K."/>
            <person name="Kuo A."/>
            <person name="Mondo S."/>
            <person name="Riley R."/>
            <person name="Otillar R."/>
            <person name="Haridas S."/>
            <person name="Lipzen A."/>
            <person name="Grimwood J."/>
            <person name="Schmutz J."/>
            <person name="Clum A."/>
            <person name="Reid I.D."/>
            <person name="Moisan M.C."/>
            <person name="Butler G."/>
            <person name="Nguyen T.T.M."/>
            <person name="Dewar K."/>
            <person name="Conant G."/>
            <person name="Drula E."/>
            <person name="Henrissat B."/>
            <person name="Hansel C."/>
            <person name="Singer S."/>
            <person name="Hutchinson M.I."/>
            <person name="de Vries R.P."/>
            <person name="Natvig D.O."/>
            <person name="Powell A.J."/>
            <person name="Tsang A."/>
            <person name="Grigoriev I.V."/>
        </authorList>
    </citation>
    <scope>NUCLEOTIDE SEQUENCE [LARGE SCALE GENOMIC DNA]</scope>
    <source>
        <strain evidence="8 9">ATCC 22073</strain>
    </source>
</reference>
<organism evidence="8 9">
    <name type="scientific">Remersonia thermophila</name>
    <dbReference type="NCBI Taxonomy" id="72144"/>
    <lineage>
        <taxon>Eukaryota</taxon>
        <taxon>Fungi</taxon>
        <taxon>Dikarya</taxon>
        <taxon>Ascomycota</taxon>
        <taxon>Pezizomycotina</taxon>
        <taxon>Sordariomycetes</taxon>
        <taxon>Sordariomycetidae</taxon>
        <taxon>Sordariales</taxon>
        <taxon>Sordariales incertae sedis</taxon>
        <taxon>Remersonia</taxon>
    </lineage>
</organism>
<dbReference type="InterPro" id="IPR017907">
    <property type="entry name" value="Znf_RING_CS"/>
</dbReference>
<dbReference type="InterPro" id="IPR001293">
    <property type="entry name" value="Znf_TRAF"/>
</dbReference>
<dbReference type="InterPro" id="IPR013083">
    <property type="entry name" value="Znf_RING/FYVE/PHD"/>
</dbReference>
<dbReference type="Gene3D" id="3.30.40.10">
    <property type="entry name" value="Zinc/RING finger domain, C3HC4 (zinc finger)"/>
    <property type="match status" value="2"/>
</dbReference>
<dbReference type="Proteomes" id="UP001600064">
    <property type="component" value="Unassembled WGS sequence"/>
</dbReference>
<dbReference type="InterPro" id="IPR001841">
    <property type="entry name" value="Znf_RING"/>
</dbReference>
<dbReference type="RefSeq" id="XP_070864022.1">
    <property type="nucleotide sequence ID" value="XM_071013101.1"/>
</dbReference>
<feature type="zinc finger region" description="TRAF-type" evidence="4">
    <location>
        <begin position="205"/>
        <end position="255"/>
    </location>
</feature>
<evidence type="ECO:0000313" key="9">
    <source>
        <dbReference type="Proteomes" id="UP001600064"/>
    </source>
</evidence>
<protein>
    <submittedName>
        <fullName evidence="8">Uncharacterized protein</fullName>
    </submittedName>
</protein>
<dbReference type="GeneID" id="98127745"/>
<evidence type="ECO:0000313" key="8">
    <source>
        <dbReference type="EMBL" id="KAL2265295.1"/>
    </source>
</evidence>
<name>A0ABR4D4Q1_9PEZI</name>
<feature type="domain" description="TRAF-type" evidence="7">
    <location>
        <begin position="205"/>
        <end position="255"/>
    </location>
</feature>
<feature type="compositionally biased region" description="Low complexity" evidence="5">
    <location>
        <begin position="457"/>
        <end position="470"/>
    </location>
</feature>
<dbReference type="PANTHER" id="PTHR10131">
    <property type="entry name" value="TNF RECEPTOR ASSOCIATED FACTOR"/>
    <property type="match status" value="1"/>
</dbReference>
<dbReference type="Pfam" id="PF13923">
    <property type="entry name" value="zf-C3HC4_2"/>
    <property type="match status" value="1"/>
</dbReference>
<dbReference type="SMART" id="SM00184">
    <property type="entry name" value="RING"/>
    <property type="match status" value="1"/>
</dbReference>
<feature type="region of interest" description="Disordered" evidence="5">
    <location>
        <begin position="444"/>
        <end position="491"/>
    </location>
</feature>
<dbReference type="Pfam" id="PF02176">
    <property type="entry name" value="zf-TRAF"/>
    <property type="match status" value="1"/>
</dbReference>
<dbReference type="EMBL" id="JAZGUE010000006">
    <property type="protein sequence ID" value="KAL2265295.1"/>
    <property type="molecule type" value="Genomic_DNA"/>
</dbReference>
<evidence type="ECO:0000256" key="2">
    <source>
        <dbReference type="ARBA" id="ARBA00022771"/>
    </source>
</evidence>
<evidence type="ECO:0000259" key="6">
    <source>
        <dbReference type="PROSITE" id="PS50089"/>
    </source>
</evidence>
<keyword evidence="2 4" id="KW-0863">Zinc-finger</keyword>
<evidence type="ECO:0000259" key="7">
    <source>
        <dbReference type="PROSITE" id="PS50145"/>
    </source>
</evidence>
<keyword evidence="3 4" id="KW-0862">Zinc</keyword>
<sequence length="491" mass="54044">MPPPNTPVDGTTTPRSTQPSQPAQSSQSSQSASRPASSIIMDASQVKTAVVKMDYQAIDYVNPVDETLICPICRTAFHSPITTPCGHTFCAKCINRALERQRVCPIDRQPVDKTRDYRPIPLIIKEQLDRLEARCPNQGCDYVCARENLEAHYERHCEFTPVRCPKPGCDKLVARHLCSIEGQCMHETTNCDFCLKPVTFVDLDAHWEQECEAAFATCPDCGASVSVVNNSMLKHIQQDCPEATAKCTWEGAGCRVTDKRRLVREHERNGCMYETVGRLLEQQAEDRKIIQDLTRRLASLEAVRDTRRRGRRRDSAATINDRSAAAVAADGTLANPAASSAPLADGTTWESPHNYMLAQFERLESQMEELREMVCEMDMRQSASFLHHSQQVADRFLELGDKVGVLSMHTKWLLNMQYMQRNAQLRAANAASLTAGAAGAGNVGLSGSSDGGHHGGESSSGAGSSSSESGPRYQLGGRRGSEGRIETLTRL</sequence>
<evidence type="ECO:0000256" key="5">
    <source>
        <dbReference type="SAM" id="MobiDB-lite"/>
    </source>
</evidence>
<feature type="compositionally biased region" description="Basic and acidic residues" evidence="5">
    <location>
        <begin position="479"/>
        <end position="491"/>
    </location>
</feature>
<dbReference type="SUPFAM" id="SSF49599">
    <property type="entry name" value="TRAF domain-like"/>
    <property type="match status" value="2"/>
</dbReference>
<gene>
    <name evidence="8" type="ORF">VTJ83DRAFT_6395</name>
</gene>
<comment type="caution">
    <text evidence="8">The sequence shown here is derived from an EMBL/GenBank/DDBJ whole genome shotgun (WGS) entry which is preliminary data.</text>
</comment>
<proteinExistence type="predicted"/>
<keyword evidence="1 4" id="KW-0479">Metal-binding</keyword>
<dbReference type="SUPFAM" id="SSF57850">
    <property type="entry name" value="RING/U-box"/>
    <property type="match status" value="1"/>
</dbReference>
<dbReference type="PROSITE" id="PS00518">
    <property type="entry name" value="ZF_RING_1"/>
    <property type="match status" value="1"/>
</dbReference>
<feature type="compositionally biased region" description="Low complexity" evidence="5">
    <location>
        <begin position="11"/>
        <end position="38"/>
    </location>
</feature>
<feature type="domain" description="RING-type" evidence="6">
    <location>
        <begin position="70"/>
        <end position="108"/>
    </location>
</feature>